<dbReference type="Proteomes" id="UP000829401">
    <property type="component" value="Chromosome"/>
</dbReference>
<dbReference type="STRING" id="1356854.N007_14355"/>
<dbReference type="KEGG" id="aaco:K1I37_06380"/>
<dbReference type="RefSeq" id="WP_021298018.1">
    <property type="nucleotide sequence ID" value="NZ_AURB01000167.1"/>
</dbReference>
<name>T0BPN5_ALIAG</name>
<accession>T0BPN5</accession>
<evidence type="ECO:0000313" key="2">
    <source>
        <dbReference type="EMBL" id="UNO50112.1"/>
    </source>
</evidence>
<feature type="domain" description="Aminoglycoside phosphotransferase" evidence="1">
    <location>
        <begin position="20"/>
        <end position="244"/>
    </location>
</feature>
<dbReference type="eggNOG" id="COG2334">
    <property type="taxonomic scope" value="Bacteria"/>
</dbReference>
<sequence>MTLFSEIEQAYGMQIESWQAIKDVYRVRTNAHGILCVKPYRIPMEEVSFILAVQEHVRNHNFQFVPATFRTAEGHLAIRYHHRFYVLSRWIVGGNPAFRRARALADGIETLARFHSVSHGFDESVPPSRMRALRIKETFSRQKRILKRIDGDWSRSDFTNLCARAIRQLDDRRVQRAIEREVQARAVIHGDYNYPNLVVDRLGRYHLIDFDNASVHVRMEDLAHVLHRNAPWQVHQMSRLIEVYDRVRPLAQDDLHLLVALLLQPYPLIRALRAGRSIHAIQSRLPGTSLVKRYVRQLEQLV</sequence>
<gene>
    <name evidence="2" type="ORF">K1I37_06380</name>
</gene>
<dbReference type="SUPFAM" id="SSF56112">
    <property type="entry name" value="Protein kinase-like (PK-like)"/>
    <property type="match status" value="1"/>
</dbReference>
<evidence type="ECO:0000313" key="3">
    <source>
        <dbReference type="Proteomes" id="UP000829401"/>
    </source>
</evidence>
<dbReference type="Gene3D" id="3.30.200.20">
    <property type="entry name" value="Phosphorylase Kinase, domain 1"/>
    <property type="match status" value="1"/>
</dbReference>
<dbReference type="InterPro" id="IPR002575">
    <property type="entry name" value="Aminoglycoside_PTrfase"/>
</dbReference>
<proteinExistence type="predicted"/>
<evidence type="ECO:0000259" key="1">
    <source>
        <dbReference type="Pfam" id="PF01636"/>
    </source>
</evidence>
<dbReference type="OrthoDB" id="9771902at2"/>
<keyword evidence="3" id="KW-1185">Reference proteome</keyword>
<dbReference type="AlphaFoldDB" id="T0BPN5"/>
<dbReference type="Gene3D" id="3.90.1200.10">
    <property type="match status" value="1"/>
</dbReference>
<dbReference type="InterPro" id="IPR047175">
    <property type="entry name" value="CotS-like"/>
</dbReference>
<organism evidence="2 3">
    <name type="scientific">Alicyclobacillus acidoterrestris (strain ATCC 49025 / DSM 3922 / CIP 106132 / NCIMB 13137 / GD3B)</name>
    <dbReference type="NCBI Taxonomy" id="1356854"/>
    <lineage>
        <taxon>Bacteria</taxon>
        <taxon>Bacillati</taxon>
        <taxon>Bacillota</taxon>
        <taxon>Bacilli</taxon>
        <taxon>Bacillales</taxon>
        <taxon>Alicyclobacillaceae</taxon>
        <taxon>Alicyclobacillus</taxon>
    </lineage>
</organism>
<dbReference type="Pfam" id="PF01636">
    <property type="entry name" value="APH"/>
    <property type="match status" value="1"/>
</dbReference>
<dbReference type="InterPro" id="IPR011009">
    <property type="entry name" value="Kinase-like_dom_sf"/>
</dbReference>
<dbReference type="GO" id="GO:0042601">
    <property type="term" value="C:endospore-forming forespore"/>
    <property type="evidence" value="ECO:0007669"/>
    <property type="project" value="TreeGrafter"/>
</dbReference>
<dbReference type="EMBL" id="CP080467">
    <property type="protein sequence ID" value="UNO50112.1"/>
    <property type="molecule type" value="Genomic_DNA"/>
</dbReference>
<dbReference type="PANTHER" id="PTHR39179:SF1">
    <property type="entry name" value="SPORE COAT PROTEIN I"/>
    <property type="match status" value="1"/>
</dbReference>
<reference evidence="3" key="1">
    <citation type="journal article" date="2022" name="G3 (Bethesda)">
        <title>Unveiling the complete genome sequence of Alicyclobacillus acidoterrestris DSM 3922T, a taint-producing strain.</title>
        <authorList>
            <person name="Leonardo I.C."/>
            <person name="Barreto Crespo M.T."/>
            <person name="Gaspar F.B."/>
        </authorList>
    </citation>
    <scope>NUCLEOTIDE SEQUENCE [LARGE SCALE GENOMIC DNA]</scope>
    <source>
        <strain evidence="3">DSM 3922</strain>
    </source>
</reference>
<dbReference type="PANTHER" id="PTHR39179">
    <property type="entry name" value="SPORE COAT PROTEIN I"/>
    <property type="match status" value="1"/>
</dbReference>
<accession>A0A9E6ZGG7</accession>
<protein>
    <submittedName>
        <fullName evidence="2">Phosphotransferase</fullName>
    </submittedName>
</protein>